<feature type="compositionally biased region" description="Polar residues" evidence="1">
    <location>
        <begin position="274"/>
        <end position="295"/>
    </location>
</feature>
<feature type="compositionally biased region" description="Low complexity" evidence="1">
    <location>
        <begin position="142"/>
        <end position="152"/>
    </location>
</feature>
<accession>A0AAD9AR20</accession>
<feature type="region of interest" description="Disordered" evidence="1">
    <location>
        <begin position="131"/>
        <end position="391"/>
    </location>
</feature>
<sequence>MSPGASSSERDGTNGPPDSSQSHQLTSSSDLEGSPAPVDAQPSTSRQTGATGPPAAPQSPRRPYAAFLRNRPASSSPQPRSTPELPNSRLPGSPRPAPFDAQQSTSQQTGASEPLAAPRPVRLSYAAVLRYQPASSSPPPRSSSELPNSRLPGSPVAVLRSSPPIAQGRTSRLAPMMRSSPLLNGTTRSPSLSNQSPVLLPLQRSTPDPAGLRPPGSPRPARLTSPSSFSSDAGQFPPLQTSIIGQTGESRPSEAPQLACRGSSSELPTLAGAHTSTRATTNDNVPIPSAQNNAAQEIPAPNPPGTSQDAMDWTPDVDVTVDGTSRSGTGDIQQPTQTQQRQDGSQMCSTPPPPHSVSRSRSPRARNQTGFRSREDSAQYVSLPSLRPLID</sequence>
<gene>
    <name evidence="2" type="ORF">CCHR01_05749</name>
</gene>
<evidence type="ECO:0000256" key="1">
    <source>
        <dbReference type="SAM" id="MobiDB-lite"/>
    </source>
</evidence>
<keyword evidence="3" id="KW-1185">Reference proteome</keyword>
<feature type="compositionally biased region" description="Polar residues" evidence="1">
    <location>
        <begin position="181"/>
        <end position="197"/>
    </location>
</feature>
<dbReference type="Proteomes" id="UP001243330">
    <property type="component" value="Unassembled WGS sequence"/>
</dbReference>
<feature type="compositionally biased region" description="Low complexity" evidence="1">
    <location>
        <begin position="328"/>
        <end position="346"/>
    </location>
</feature>
<evidence type="ECO:0000313" key="3">
    <source>
        <dbReference type="Proteomes" id="UP001243330"/>
    </source>
</evidence>
<proteinExistence type="predicted"/>
<feature type="compositionally biased region" description="Polar residues" evidence="1">
    <location>
        <begin position="224"/>
        <end position="250"/>
    </location>
</feature>
<organism evidence="2 3">
    <name type="scientific">Colletotrichum chrysophilum</name>
    <dbReference type="NCBI Taxonomy" id="1836956"/>
    <lineage>
        <taxon>Eukaryota</taxon>
        <taxon>Fungi</taxon>
        <taxon>Dikarya</taxon>
        <taxon>Ascomycota</taxon>
        <taxon>Pezizomycotina</taxon>
        <taxon>Sordariomycetes</taxon>
        <taxon>Hypocreomycetidae</taxon>
        <taxon>Glomerellales</taxon>
        <taxon>Glomerellaceae</taxon>
        <taxon>Colletotrichum</taxon>
        <taxon>Colletotrichum gloeosporioides species complex</taxon>
    </lineage>
</organism>
<feature type="compositionally biased region" description="Low complexity" evidence="1">
    <location>
        <begin position="18"/>
        <end position="31"/>
    </location>
</feature>
<evidence type="ECO:0000313" key="2">
    <source>
        <dbReference type="EMBL" id="KAK1851647.1"/>
    </source>
</evidence>
<dbReference type="EMBL" id="JAQOWY010000092">
    <property type="protein sequence ID" value="KAK1851647.1"/>
    <property type="molecule type" value="Genomic_DNA"/>
</dbReference>
<feature type="region of interest" description="Disordered" evidence="1">
    <location>
        <begin position="1"/>
        <end position="119"/>
    </location>
</feature>
<feature type="compositionally biased region" description="Polar residues" evidence="1">
    <location>
        <begin position="72"/>
        <end position="85"/>
    </location>
</feature>
<reference evidence="2" key="1">
    <citation type="submission" date="2023-01" db="EMBL/GenBank/DDBJ databases">
        <title>Colletotrichum chrysophilum M932 genome sequence.</title>
        <authorList>
            <person name="Baroncelli R."/>
        </authorList>
    </citation>
    <scope>NUCLEOTIDE SEQUENCE</scope>
    <source>
        <strain evidence="2">M932</strain>
    </source>
</reference>
<feature type="compositionally biased region" description="Polar residues" evidence="1">
    <location>
        <begin position="41"/>
        <end position="50"/>
    </location>
</feature>
<comment type="caution">
    <text evidence="2">The sequence shown here is derived from an EMBL/GenBank/DDBJ whole genome shotgun (WGS) entry which is preliminary data.</text>
</comment>
<protein>
    <submittedName>
        <fullName evidence="2">Uncharacterized protein</fullName>
    </submittedName>
</protein>
<dbReference type="AlphaFoldDB" id="A0AAD9AR20"/>
<name>A0AAD9AR20_9PEZI</name>